<dbReference type="Proteomes" id="UP000887159">
    <property type="component" value="Unassembled WGS sequence"/>
</dbReference>
<protein>
    <submittedName>
        <fullName evidence="2">Uncharacterized protein</fullName>
    </submittedName>
</protein>
<sequence>MTEENLLDHVLSRLNPQILDYVEVRHPQTTSNLLQIIDKYIERFLSRKIRGSSREFRDTNQSENNHFPNRNRQENWRETRCNNRYSDNSRPQMEFNRFEGQGVADNRRFDDRHRGGQSDHRFHN</sequence>
<gene>
    <name evidence="2" type="primary">NCL1_26994</name>
    <name evidence="2" type="ORF">TNCV_2690101</name>
</gene>
<feature type="compositionally biased region" description="Polar residues" evidence="1">
    <location>
        <begin position="61"/>
        <end position="70"/>
    </location>
</feature>
<proteinExistence type="predicted"/>
<feature type="compositionally biased region" description="Polar residues" evidence="1">
    <location>
        <begin position="82"/>
        <end position="91"/>
    </location>
</feature>
<feature type="region of interest" description="Disordered" evidence="1">
    <location>
        <begin position="51"/>
        <end position="124"/>
    </location>
</feature>
<evidence type="ECO:0000313" key="3">
    <source>
        <dbReference type="Proteomes" id="UP000887159"/>
    </source>
</evidence>
<comment type="caution">
    <text evidence="2">The sequence shown here is derived from an EMBL/GenBank/DDBJ whole genome shotgun (WGS) entry which is preliminary data.</text>
</comment>
<dbReference type="EMBL" id="BMAU01021370">
    <property type="protein sequence ID" value="GFY24819.1"/>
    <property type="molecule type" value="Genomic_DNA"/>
</dbReference>
<evidence type="ECO:0000313" key="2">
    <source>
        <dbReference type="EMBL" id="GFY24819.1"/>
    </source>
</evidence>
<name>A0A8X6VYK6_TRICX</name>
<organism evidence="2 3">
    <name type="scientific">Trichonephila clavipes</name>
    <name type="common">Golden silk orbweaver</name>
    <name type="synonym">Nephila clavipes</name>
    <dbReference type="NCBI Taxonomy" id="2585209"/>
    <lineage>
        <taxon>Eukaryota</taxon>
        <taxon>Metazoa</taxon>
        <taxon>Ecdysozoa</taxon>
        <taxon>Arthropoda</taxon>
        <taxon>Chelicerata</taxon>
        <taxon>Arachnida</taxon>
        <taxon>Araneae</taxon>
        <taxon>Araneomorphae</taxon>
        <taxon>Entelegynae</taxon>
        <taxon>Araneoidea</taxon>
        <taxon>Nephilidae</taxon>
        <taxon>Trichonephila</taxon>
    </lineage>
</organism>
<accession>A0A8X6VYK6</accession>
<reference evidence="2" key="1">
    <citation type="submission" date="2020-08" db="EMBL/GenBank/DDBJ databases">
        <title>Multicomponent nature underlies the extraordinary mechanical properties of spider dragline silk.</title>
        <authorList>
            <person name="Kono N."/>
            <person name="Nakamura H."/>
            <person name="Mori M."/>
            <person name="Yoshida Y."/>
            <person name="Ohtoshi R."/>
            <person name="Malay A.D."/>
            <person name="Moran D.A.P."/>
            <person name="Tomita M."/>
            <person name="Numata K."/>
            <person name="Arakawa K."/>
        </authorList>
    </citation>
    <scope>NUCLEOTIDE SEQUENCE</scope>
</reference>
<evidence type="ECO:0000256" key="1">
    <source>
        <dbReference type="SAM" id="MobiDB-lite"/>
    </source>
</evidence>
<dbReference type="AlphaFoldDB" id="A0A8X6VYK6"/>
<keyword evidence="3" id="KW-1185">Reference proteome</keyword>
<feature type="compositionally biased region" description="Basic and acidic residues" evidence="1">
    <location>
        <begin position="105"/>
        <end position="124"/>
    </location>
</feature>
<feature type="compositionally biased region" description="Basic and acidic residues" evidence="1">
    <location>
        <begin position="71"/>
        <end position="81"/>
    </location>
</feature>